<organism evidence="3 4">
    <name type="scientific">Salarias fasciatus</name>
    <name type="common">Jewelled blenny</name>
    <name type="synonym">Blennius fasciatus</name>
    <dbReference type="NCBI Taxonomy" id="181472"/>
    <lineage>
        <taxon>Eukaryota</taxon>
        <taxon>Metazoa</taxon>
        <taxon>Chordata</taxon>
        <taxon>Craniata</taxon>
        <taxon>Vertebrata</taxon>
        <taxon>Euteleostomi</taxon>
        <taxon>Actinopterygii</taxon>
        <taxon>Neopterygii</taxon>
        <taxon>Teleostei</taxon>
        <taxon>Neoteleostei</taxon>
        <taxon>Acanthomorphata</taxon>
        <taxon>Ovalentaria</taxon>
        <taxon>Blenniimorphae</taxon>
        <taxon>Blenniiformes</taxon>
        <taxon>Blennioidei</taxon>
        <taxon>Blenniidae</taxon>
        <taxon>Salariinae</taxon>
        <taxon>Salarias</taxon>
    </lineage>
</organism>
<protein>
    <recommendedName>
        <fullName evidence="2">S phase cyclin A-associated protein in the endoplasmic reticulum N-terminal domain-containing protein</fullName>
    </recommendedName>
</protein>
<feature type="region of interest" description="Disordered" evidence="1">
    <location>
        <begin position="263"/>
        <end position="291"/>
    </location>
</feature>
<keyword evidence="4" id="KW-1185">Reference proteome</keyword>
<reference evidence="3" key="3">
    <citation type="submission" date="2025-09" db="UniProtKB">
        <authorList>
            <consortium name="Ensembl"/>
        </authorList>
    </citation>
    <scope>IDENTIFICATION</scope>
</reference>
<accession>A0A672IF22</accession>
<dbReference type="Proteomes" id="UP000472267">
    <property type="component" value="Chromosome 7"/>
</dbReference>
<evidence type="ECO:0000313" key="4">
    <source>
        <dbReference type="Proteomes" id="UP000472267"/>
    </source>
</evidence>
<feature type="compositionally biased region" description="Polar residues" evidence="1">
    <location>
        <begin position="275"/>
        <end position="291"/>
    </location>
</feature>
<feature type="region of interest" description="Disordered" evidence="1">
    <location>
        <begin position="321"/>
        <end position="351"/>
    </location>
</feature>
<reference evidence="3" key="1">
    <citation type="submission" date="2019-06" db="EMBL/GenBank/DDBJ databases">
        <authorList>
            <consortium name="Wellcome Sanger Institute Data Sharing"/>
        </authorList>
    </citation>
    <scope>NUCLEOTIDE SEQUENCE [LARGE SCALE GENOMIC DNA]</scope>
</reference>
<gene>
    <name evidence="3" type="primary">scaper</name>
</gene>
<dbReference type="InterPro" id="IPR032446">
    <property type="entry name" value="SCAPER_N"/>
</dbReference>
<reference evidence="3" key="2">
    <citation type="submission" date="2025-08" db="UniProtKB">
        <authorList>
            <consortium name="Ensembl"/>
        </authorList>
    </citation>
    <scope>IDENTIFICATION</scope>
</reference>
<evidence type="ECO:0000313" key="3">
    <source>
        <dbReference type="Ensembl" id="ENSSFAP00005039540.1"/>
    </source>
</evidence>
<dbReference type="Pfam" id="PF16501">
    <property type="entry name" value="SCAPER_N"/>
    <property type="match status" value="1"/>
</dbReference>
<proteinExistence type="predicted"/>
<feature type="domain" description="S phase cyclin A-associated protein in the endoplasmic reticulum N-terminal" evidence="2">
    <location>
        <begin position="77"/>
        <end position="170"/>
    </location>
</feature>
<dbReference type="PANTHER" id="PTHR31434:SF2">
    <property type="entry name" value="S PHASE CYCLIN A-ASSOCIATED PROTEIN IN THE ENDOPLASMIC RETICULUM"/>
    <property type="match status" value="1"/>
</dbReference>
<feature type="compositionally biased region" description="Basic residues" evidence="1">
    <location>
        <begin position="333"/>
        <end position="347"/>
    </location>
</feature>
<dbReference type="PANTHER" id="PTHR31434">
    <property type="entry name" value="S PHASE CYCLIN A-ASSOCIATED PROTEIN IN THE ENDOPLASMIC RETICULUM"/>
    <property type="match status" value="1"/>
</dbReference>
<name>A0A672IF22_SALFA</name>
<evidence type="ECO:0000256" key="1">
    <source>
        <dbReference type="SAM" id="MobiDB-lite"/>
    </source>
</evidence>
<evidence type="ECO:0000259" key="2">
    <source>
        <dbReference type="Pfam" id="PF16501"/>
    </source>
</evidence>
<sequence length="848" mass="94480">MMYERSNSHDKVRKIVAEEGRAARNLIAWSVPLENKEEEGCQSGGKDHYQRTEEQNAGLETKAALLEKGTEKSPTKARQPRKVDLRARYWAFLFDNLRRAVDEIYVTCESDQSVLECKEVLMMLDNYVRDFKALIDWIQLQEKLEKTDAQNRPPFLAWEVRKMSPGRHVMPSSTTDRMVPSSGARRTLNFSGPPSALAAARLSHTGPSWADRVKCSQSVSASSQPTTFPAEKPGKKDAEGWMTVQRGRTAKPRSATIAAKVNPASAHMAPKQESAKCSQSHPTQQENSSSLLRSPIHPFLTSEHLSLKKYIVDILTDSSVSSESMKDVEERQKARKKAKKLRARMNSRAKEYEMSMEAKTQVLDSPYKAKLQRLVKQLQGQDSGQLANNKASGLDRTLGEISRILEKQNNADQVAFQVGGGLSALEQILQVITAASTPTAATRIPLKSLCAAVNVYYLACSCCTLNCSYVLFSNKIVLLMDLLLHQLTLYVPDEDKSIFERSVNKQVFEGFTSGLLQTIAAILESLWPPISESGQGENARISSPDARVKSSAAESFITRTQDLISYVVNMGLIDKLYGCFLSVQAPVDDHPKMSSFLQQASALLHSMCKLCFVVTGRSPGSFDNKRQDPTGLTALLQSTDLVGVVHTLYCILLHSFVPESALQSQEPYAPSVIQVALQGIRFLNSFALLDLSAFQSVLGAEGLSLAFRHIVSSLLWYCTQHPAEELLHEVIICVGYFTVNHPDNQVIVQSGRQPSVLQKLCQLPFRYFSHARLIRVLFPTLISACYNNPHNKVILQQEMSCLLLATFIQVNAGTPPVSQPLDYCELSNRFPRDQWDSALKFFLNKHEE</sequence>
<dbReference type="Ensembl" id="ENSSFAT00005041011.1">
    <property type="protein sequence ID" value="ENSSFAP00005039540.1"/>
    <property type="gene ID" value="ENSSFAG00005018009.1"/>
</dbReference>
<dbReference type="AlphaFoldDB" id="A0A672IF22"/>